<proteinExistence type="predicted"/>
<dbReference type="SUPFAM" id="SSF49785">
    <property type="entry name" value="Galactose-binding domain-like"/>
    <property type="match status" value="1"/>
</dbReference>
<dbReference type="NCBIfam" id="NF045579">
    <property type="entry name" value="rhamnoside_JR"/>
    <property type="match status" value="1"/>
</dbReference>
<evidence type="ECO:0008006" key="3">
    <source>
        <dbReference type="Google" id="ProtNLM"/>
    </source>
</evidence>
<evidence type="ECO:0000313" key="2">
    <source>
        <dbReference type="Proteomes" id="UP000641588"/>
    </source>
</evidence>
<dbReference type="PANTHER" id="PTHR36848">
    <property type="entry name" value="DNA-BINDING PROTEIN (PUTATIVE SECRETED PROTEIN)-RELATED"/>
    <property type="match status" value="1"/>
</dbReference>
<comment type="caution">
    <text evidence="1">The sequence shown here is derived from an EMBL/GenBank/DDBJ whole genome shotgun (WGS) entry which is preliminary data.</text>
</comment>
<dbReference type="Proteomes" id="UP000641588">
    <property type="component" value="Unassembled WGS sequence"/>
</dbReference>
<dbReference type="RefSeq" id="WP_171655455.1">
    <property type="nucleotide sequence ID" value="NZ_WHOD01000109.1"/>
</dbReference>
<evidence type="ECO:0000313" key="1">
    <source>
        <dbReference type="EMBL" id="NOU97206.1"/>
    </source>
</evidence>
<sequence>MEHLKSAFWEPEDEFTPIPFWFWNDELNKNELIRQIHDFKSKEVMGFVLHPRMGLPRSQPYLSEPFMELVETAVLEAEAQGMIVILYDEGMYPSGAANGLVVKANPEYASRGLQMVEYPCSGLTNISFTLPPGDKVISVQAVRKRSVNEIDLDHVQVIEDYDSGGVTFRQPDDGEWSVLVFIETFSKGTIRGIHEGQDDGEDDAPLAADLLSSDAVQTFITLTHEAYYGKLKRHFGKTVIAMFTDEPDLLGRNHKKGLKPWTTGFMADYKAGGNEEKELGAIWFEAGTRTAAIRRTYETSVHHRLAASYYKPLHEWCEKHGIALTGHPAASDDIGAQAWFHIPGQDVVWRYIAPEEGKAVDGVHSTMGKCASDAARHRGRRRVINECFGVCGKESGWSLKADEMKWYLDWLFVRGTNMISPHAFYYSVRDSRRDERPPDVGPNNIWWSEYQQFARYIKRMSWLMTDSVNQTELAVLVGATSLPWKSVKPFFEQQIEFNYLETELLSSCNFTEEGRICIGQQQYKAVLIEDIGIIGARERELLNGFAECGGLVIEASDEDVSIVNEKGKGRRFFRLDEAERLPSLLNGLLSRDMVIAPACSSVRISHVVKDGVDFYVFVNEGEEVFTGVVHTPLSGKAELWCPWSGVVRAAAALRNSVGEGALIELTLQRRECLWLVIDTSEQGTQRMGGEPEMVELLDLSTEWQAEGDCGSKELEQLSSWTEWEGKQKISGTVLYEKRFNLSEGVADGFKSIELNLGDVHEFVRVSLNGQEIGVRMWKPYVLSVREALLSGSGEHVLRIEVTNSLANRYDGMSHPSGLLGPVKLNGYRCLF</sequence>
<protein>
    <recommendedName>
        <fullName evidence="3">Glycosyl hydrolases family 2 sugar binding domain-containing protein</fullName>
    </recommendedName>
</protein>
<dbReference type="AlphaFoldDB" id="A0A972K2X5"/>
<dbReference type="InterPro" id="IPR053161">
    <property type="entry name" value="Ulvan_degrading_GH"/>
</dbReference>
<keyword evidence="2" id="KW-1185">Reference proteome</keyword>
<reference evidence="1" key="1">
    <citation type="submission" date="2019-10" db="EMBL/GenBank/DDBJ databases">
        <title>Description of Paenibacillus glebae sp. nov.</title>
        <authorList>
            <person name="Carlier A."/>
            <person name="Qi S."/>
        </authorList>
    </citation>
    <scope>NUCLEOTIDE SEQUENCE</scope>
    <source>
        <strain evidence="1">LMG 31456</strain>
    </source>
</reference>
<gene>
    <name evidence="1" type="ORF">GC093_28850</name>
</gene>
<dbReference type="InterPro" id="IPR008979">
    <property type="entry name" value="Galactose-bd-like_sf"/>
</dbReference>
<dbReference type="Gene3D" id="2.60.120.260">
    <property type="entry name" value="Galactose-binding domain-like"/>
    <property type="match status" value="1"/>
</dbReference>
<dbReference type="PANTHER" id="PTHR36848:SF2">
    <property type="entry name" value="SECRETED PROTEIN"/>
    <property type="match status" value="1"/>
</dbReference>
<dbReference type="EMBL" id="WHOD01000109">
    <property type="protein sequence ID" value="NOU97206.1"/>
    <property type="molecule type" value="Genomic_DNA"/>
</dbReference>
<accession>A0A972K2X5</accession>
<organism evidence="1 2">
    <name type="scientific">Paenibacillus foliorum</name>
    <dbReference type="NCBI Taxonomy" id="2654974"/>
    <lineage>
        <taxon>Bacteria</taxon>
        <taxon>Bacillati</taxon>
        <taxon>Bacillota</taxon>
        <taxon>Bacilli</taxon>
        <taxon>Bacillales</taxon>
        <taxon>Paenibacillaceae</taxon>
        <taxon>Paenibacillus</taxon>
    </lineage>
</organism>
<name>A0A972K2X5_9BACL</name>